<comment type="caution">
    <text evidence="1">The sequence shown here is derived from an EMBL/GenBank/DDBJ whole genome shotgun (WGS) entry which is preliminary data.</text>
</comment>
<dbReference type="Gramene" id="OE9A056732T1">
    <property type="protein sequence ID" value="OE9A056732C1"/>
    <property type="gene ID" value="OE9A056732"/>
</dbReference>
<reference evidence="1 2" key="1">
    <citation type="submission" date="2019-12" db="EMBL/GenBank/DDBJ databases">
        <authorList>
            <person name="Alioto T."/>
            <person name="Alioto T."/>
            <person name="Gomez Garrido J."/>
        </authorList>
    </citation>
    <scope>NUCLEOTIDE SEQUENCE [LARGE SCALE GENOMIC DNA]</scope>
</reference>
<dbReference type="EMBL" id="CACTIH010005593">
    <property type="protein sequence ID" value="CAA2998414.1"/>
    <property type="molecule type" value="Genomic_DNA"/>
</dbReference>
<dbReference type="AlphaFoldDB" id="A0A8S0T267"/>
<evidence type="ECO:0000313" key="1">
    <source>
        <dbReference type="EMBL" id="CAA2998414.1"/>
    </source>
</evidence>
<gene>
    <name evidence="1" type="ORF">OLEA9_A056732</name>
</gene>
<keyword evidence="2" id="KW-1185">Reference proteome</keyword>
<name>A0A8S0T267_OLEEU</name>
<dbReference type="Proteomes" id="UP000594638">
    <property type="component" value="Unassembled WGS sequence"/>
</dbReference>
<organism evidence="1 2">
    <name type="scientific">Olea europaea subsp. europaea</name>
    <dbReference type="NCBI Taxonomy" id="158383"/>
    <lineage>
        <taxon>Eukaryota</taxon>
        <taxon>Viridiplantae</taxon>
        <taxon>Streptophyta</taxon>
        <taxon>Embryophyta</taxon>
        <taxon>Tracheophyta</taxon>
        <taxon>Spermatophyta</taxon>
        <taxon>Magnoliopsida</taxon>
        <taxon>eudicotyledons</taxon>
        <taxon>Gunneridae</taxon>
        <taxon>Pentapetalae</taxon>
        <taxon>asterids</taxon>
        <taxon>lamiids</taxon>
        <taxon>Lamiales</taxon>
        <taxon>Oleaceae</taxon>
        <taxon>Oleeae</taxon>
        <taxon>Olea</taxon>
    </lineage>
</organism>
<evidence type="ECO:0000313" key="2">
    <source>
        <dbReference type="Proteomes" id="UP000594638"/>
    </source>
</evidence>
<protein>
    <submittedName>
        <fullName evidence="1">Uncharacterized protein</fullName>
    </submittedName>
</protein>
<accession>A0A8S0T267</accession>
<proteinExistence type="predicted"/>
<sequence length="59" mass="6855">MFVPPAIHLYKGVVTLCRREQCPLSLLYREPPEHIEASATVFYEDYKVAFLQIVIFKAL</sequence>